<comment type="caution">
    <text evidence="3">The sequence shown here is derived from an EMBL/GenBank/DDBJ whole genome shotgun (WGS) entry which is preliminary data.</text>
</comment>
<evidence type="ECO:0000313" key="4">
    <source>
        <dbReference type="Proteomes" id="UP000319979"/>
    </source>
</evidence>
<feature type="non-terminal residue" evidence="3">
    <location>
        <position position="485"/>
    </location>
</feature>
<dbReference type="SMART" id="SM00635">
    <property type="entry name" value="BID_2"/>
    <property type="match status" value="1"/>
</dbReference>
<dbReference type="Gene3D" id="2.60.40.1080">
    <property type="match status" value="1"/>
</dbReference>
<keyword evidence="1" id="KW-0732">Signal</keyword>
<feature type="domain" description="BIG2" evidence="2">
    <location>
        <begin position="178"/>
        <end position="270"/>
    </location>
</feature>
<dbReference type="EMBL" id="VIOS01000207">
    <property type="protein sequence ID" value="TQP07500.1"/>
    <property type="molecule type" value="Genomic_DNA"/>
</dbReference>
<reference evidence="3 4" key="1">
    <citation type="submission" date="2019-07" db="EMBL/GenBank/DDBJ databases">
        <title>Phenotypic and genotypic antimicrobial resistance traits of Vibrio cholerae non-O1/non-O139 isolated from a large Austrian lake frequently associated with cases of infection.</title>
        <authorList>
            <person name="Lepuschitz S."/>
            <person name="Baron S."/>
            <person name="Larvor E."/>
            <person name="Granier S."/>
            <person name="Pretzer C."/>
            <person name="Mach R.L."/>
            <person name="Farnleitner A.H."/>
            <person name="Ruppitsch W."/>
            <person name="Pleininger S."/>
            <person name="Indra A."/>
            <person name="Kirschner A.K.T."/>
        </authorList>
    </citation>
    <scope>NUCLEOTIDE SEQUENCE [LARGE SCALE GENOMIC DNA]</scope>
    <source>
        <strain evidence="3 4">A12JL36W90</strain>
    </source>
</reference>
<accession>A0A544BQP0</accession>
<dbReference type="InterPro" id="IPR003343">
    <property type="entry name" value="Big_2"/>
</dbReference>
<gene>
    <name evidence="3" type="ORF">FLM02_20040</name>
</gene>
<name>A0A544BQP0_VIBCL</name>
<sequence>MRIFYTVLILLYSGIAAAAFSADNSMVEANIYSVDFNTTNQRSVVKVSLFDENNRPVYAGDCSDVIIERKAGENPNIGRLDTNVYVANEAHNNNSCYTYFYPGSSADGNIPGDVIVTAKVNGELLSGDKSEITLTVVGDGSGNGNGICELGESGVADCDGLCVRPAEANGIDCVTGKELTSISVEPNPVSVVKTLTDNLVATGTFDGGATKNITGLLIWSSENSSYVEVLSPALGELDGHLESAQVQGNEIGGPITVTAMAEDISGSPIEGMSAVTVTGPNLVPGSEYVTATPSAIPLGYTSQLKFCVTTQELGELCSTDNDEEGGGDESFITWSTLPASDGLVIDAEGLLTTKGEAADLINKVVTVTATGVVGTAVEGISASAEVNILPPEVDPGASTVTLSAYDVEADNNVQATMHFSFNGGADSLDTASSEYVTWSVTQSKGVSISSEGVIYTGSVEVGDTTVTVTGQGKEGTAFEGENNTA</sequence>
<dbReference type="RefSeq" id="WP_142547532.1">
    <property type="nucleotide sequence ID" value="NZ_VIOI01000130.1"/>
</dbReference>
<evidence type="ECO:0000259" key="2">
    <source>
        <dbReference type="SMART" id="SM00635"/>
    </source>
</evidence>
<dbReference type="AlphaFoldDB" id="A0A544BQP0"/>
<protein>
    <recommendedName>
        <fullName evidence="2">BIG2 domain-containing protein</fullName>
    </recommendedName>
</protein>
<feature type="chain" id="PRO_5022056922" description="BIG2 domain-containing protein" evidence="1">
    <location>
        <begin position="19"/>
        <end position="485"/>
    </location>
</feature>
<feature type="signal peptide" evidence="1">
    <location>
        <begin position="1"/>
        <end position="18"/>
    </location>
</feature>
<proteinExistence type="predicted"/>
<evidence type="ECO:0000256" key="1">
    <source>
        <dbReference type="SAM" id="SignalP"/>
    </source>
</evidence>
<dbReference type="Proteomes" id="UP000319979">
    <property type="component" value="Unassembled WGS sequence"/>
</dbReference>
<organism evidence="3 4">
    <name type="scientific">Vibrio cholerae</name>
    <dbReference type="NCBI Taxonomy" id="666"/>
    <lineage>
        <taxon>Bacteria</taxon>
        <taxon>Pseudomonadati</taxon>
        <taxon>Pseudomonadota</taxon>
        <taxon>Gammaproteobacteria</taxon>
        <taxon>Vibrionales</taxon>
        <taxon>Vibrionaceae</taxon>
        <taxon>Vibrio</taxon>
    </lineage>
</organism>
<evidence type="ECO:0000313" key="3">
    <source>
        <dbReference type="EMBL" id="TQP07500.1"/>
    </source>
</evidence>